<evidence type="ECO:0000256" key="1">
    <source>
        <dbReference type="ARBA" id="ARBA00004651"/>
    </source>
</evidence>
<dbReference type="InterPro" id="IPR000515">
    <property type="entry name" value="MetI-like"/>
</dbReference>
<organism evidence="9 10">
    <name type="scientific">Paenibacillus filicis</name>
    <dbReference type="NCBI Taxonomy" id="669464"/>
    <lineage>
        <taxon>Bacteria</taxon>
        <taxon>Bacillati</taxon>
        <taxon>Bacillota</taxon>
        <taxon>Bacilli</taxon>
        <taxon>Bacillales</taxon>
        <taxon>Paenibacillaceae</taxon>
        <taxon>Paenibacillus</taxon>
    </lineage>
</organism>
<evidence type="ECO:0000259" key="8">
    <source>
        <dbReference type="PROSITE" id="PS50928"/>
    </source>
</evidence>
<accession>A0ABU9DM44</accession>
<evidence type="ECO:0000256" key="7">
    <source>
        <dbReference type="RuleBase" id="RU363032"/>
    </source>
</evidence>
<evidence type="ECO:0000313" key="10">
    <source>
        <dbReference type="Proteomes" id="UP001469365"/>
    </source>
</evidence>
<dbReference type="PROSITE" id="PS51257">
    <property type="entry name" value="PROKAR_LIPOPROTEIN"/>
    <property type="match status" value="1"/>
</dbReference>
<dbReference type="Gene3D" id="1.10.3720.10">
    <property type="entry name" value="MetI-like"/>
    <property type="match status" value="1"/>
</dbReference>
<dbReference type="SUPFAM" id="SSF161098">
    <property type="entry name" value="MetI-like"/>
    <property type="match status" value="1"/>
</dbReference>
<dbReference type="PROSITE" id="PS50928">
    <property type="entry name" value="ABC_TM1"/>
    <property type="match status" value="1"/>
</dbReference>
<evidence type="ECO:0000313" key="9">
    <source>
        <dbReference type="EMBL" id="MEK8129934.1"/>
    </source>
</evidence>
<gene>
    <name evidence="9" type="ORF">WMW72_18690</name>
</gene>
<keyword evidence="10" id="KW-1185">Reference proteome</keyword>
<evidence type="ECO:0000256" key="6">
    <source>
        <dbReference type="ARBA" id="ARBA00023136"/>
    </source>
</evidence>
<dbReference type="CDD" id="cd06261">
    <property type="entry name" value="TM_PBP2"/>
    <property type="match status" value="1"/>
</dbReference>
<dbReference type="EMBL" id="JBBPCC010000012">
    <property type="protein sequence ID" value="MEK8129934.1"/>
    <property type="molecule type" value="Genomic_DNA"/>
</dbReference>
<dbReference type="PANTHER" id="PTHR43744:SF9">
    <property type="entry name" value="POLYGALACTURONAN_RHAMNOGALACTURONAN TRANSPORT SYSTEM PERMEASE PROTEIN YTCP"/>
    <property type="match status" value="1"/>
</dbReference>
<dbReference type="PANTHER" id="PTHR43744">
    <property type="entry name" value="ABC TRANSPORTER PERMEASE PROTEIN MG189-RELATED-RELATED"/>
    <property type="match status" value="1"/>
</dbReference>
<evidence type="ECO:0000256" key="2">
    <source>
        <dbReference type="ARBA" id="ARBA00022448"/>
    </source>
</evidence>
<evidence type="ECO:0000256" key="5">
    <source>
        <dbReference type="ARBA" id="ARBA00022989"/>
    </source>
</evidence>
<dbReference type="Proteomes" id="UP001469365">
    <property type="component" value="Unassembled WGS sequence"/>
</dbReference>
<proteinExistence type="inferred from homology"/>
<feature type="transmembrane region" description="Helical" evidence="7">
    <location>
        <begin position="138"/>
        <end position="160"/>
    </location>
</feature>
<feature type="transmembrane region" description="Helical" evidence="7">
    <location>
        <begin position="9"/>
        <end position="34"/>
    </location>
</feature>
<dbReference type="RefSeq" id="WP_341417056.1">
    <property type="nucleotide sequence ID" value="NZ_JBBPCC010000012.1"/>
</dbReference>
<dbReference type="Pfam" id="PF00528">
    <property type="entry name" value="BPD_transp_1"/>
    <property type="match status" value="1"/>
</dbReference>
<protein>
    <submittedName>
        <fullName evidence="9">Carbohydrate ABC transporter permease</fullName>
    </submittedName>
</protein>
<feature type="transmembrane region" description="Helical" evidence="7">
    <location>
        <begin position="107"/>
        <end position="126"/>
    </location>
</feature>
<feature type="transmembrane region" description="Helical" evidence="7">
    <location>
        <begin position="260"/>
        <end position="279"/>
    </location>
</feature>
<evidence type="ECO:0000256" key="3">
    <source>
        <dbReference type="ARBA" id="ARBA00022475"/>
    </source>
</evidence>
<keyword evidence="5 7" id="KW-1133">Transmembrane helix</keyword>
<dbReference type="InterPro" id="IPR035906">
    <property type="entry name" value="MetI-like_sf"/>
</dbReference>
<keyword evidence="4 7" id="KW-0812">Transmembrane</keyword>
<comment type="subcellular location">
    <subcellularLocation>
        <location evidence="1 7">Cell membrane</location>
        <topology evidence="1 7">Multi-pass membrane protein</topology>
    </subcellularLocation>
</comment>
<comment type="similarity">
    <text evidence="7">Belongs to the binding-protein-dependent transport system permease family.</text>
</comment>
<reference evidence="9 10" key="1">
    <citation type="submission" date="2024-04" db="EMBL/GenBank/DDBJ databases">
        <title>draft genome sequnece of Paenibacillus filicis.</title>
        <authorList>
            <person name="Kim D.-U."/>
        </authorList>
    </citation>
    <scope>NUCLEOTIDE SEQUENCE [LARGE SCALE GENOMIC DNA]</scope>
    <source>
        <strain evidence="9 10">KACC14197</strain>
    </source>
</reference>
<keyword evidence="6 7" id="KW-0472">Membrane</keyword>
<comment type="caution">
    <text evidence="9">The sequence shown here is derived from an EMBL/GenBank/DDBJ whole genome shotgun (WGS) entry which is preliminary data.</text>
</comment>
<feature type="transmembrane region" description="Helical" evidence="7">
    <location>
        <begin position="70"/>
        <end position="95"/>
    </location>
</feature>
<name>A0ABU9DM44_9BACL</name>
<feature type="transmembrane region" description="Helical" evidence="7">
    <location>
        <begin position="180"/>
        <end position="202"/>
    </location>
</feature>
<feature type="domain" description="ABC transmembrane type-1" evidence="8">
    <location>
        <begin position="71"/>
        <end position="264"/>
    </location>
</feature>
<evidence type="ECO:0000256" key="4">
    <source>
        <dbReference type="ARBA" id="ARBA00022692"/>
    </source>
</evidence>
<keyword evidence="3" id="KW-1003">Cell membrane</keyword>
<sequence length="294" mass="33491">MEHQGKTPWYLHVLFWLIACSTILPILLVFMVSITDETTITRNGYSFIPEKISFEAYKYLFLDSMTIVRAYGVTIFITIVGSVVGLLLSALLAYPLSRRDFPYRNKLAFFVFFTMLFNGGLVPWYLVFTQLINLKDTIWSLIIPGLLINGFYILIMRTFFSTSIPPALIESAYIDGAGEFRIFFQIVLRLSTPVLATIGLFYTLAYWNDWFNSLVFLTDSKLYSLQYLLNKILLNIQFLAQNTRNNNASQIIATLPTETVRMAMAIIGVGPIVLAYPFFQKYFVKGLTVGAVKG</sequence>
<keyword evidence="2 7" id="KW-0813">Transport</keyword>